<accession>A0ABS7VLH4</accession>
<dbReference type="InterPro" id="IPR012334">
    <property type="entry name" value="Pectin_lyas_fold"/>
</dbReference>
<feature type="domain" description="Right handed beta helix" evidence="1">
    <location>
        <begin position="127"/>
        <end position="287"/>
    </location>
</feature>
<dbReference type="Pfam" id="PF13229">
    <property type="entry name" value="Beta_helix"/>
    <property type="match status" value="1"/>
</dbReference>
<dbReference type="InterPro" id="IPR011050">
    <property type="entry name" value="Pectin_lyase_fold/virulence"/>
</dbReference>
<dbReference type="Proteomes" id="UP000704176">
    <property type="component" value="Unassembled WGS sequence"/>
</dbReference>
<gene>
    <name evidence="2" type="ORF">K9B37_08855</name>
</gene>
<organism evidence="2 3">
    <name type="scientific">Microvirga puerhi</name>
    <dbReference type="NCBI Taxonomy" id="2876078"/>
    <lineage>
        <taxon>Bacteria</taxon>
        <taxon>Pseudomonadati</taxon>
        <taxon>Pseudomonadota</taxon>
        <taxon>Alphaproteobacteria</taxon>
        <taxon>Hyphomicrobiales</taxon>
        <taxon>Methylobacteriaceae</taxon>
        <taxon>Microvirga</taxon>
    </lineage>
</organism>
<dbReference type="InterPro" id="IPR039448">
    <property type="entry name" value="Beta_helix"/>
</dbReference>
<dbReference type="SMART" id="SM00710">
    <property type="entry name" value="PbH1"/>
    <property type="match status" value="8"/>
</dbReference>
<dbReference type="EMBL" id="JAIRBM010000005">
    <property type="protein sequence ID" value="MBZ6076397.1"/>
    <property type="molecule type" value="Genomic_DNA"/>
</dbReference>
<protein>
    <submittedName>
        <fullName evidence="2">Right-handed parallel beta-helix repeat-containing protein</fullName>
    </submittedName>
</protein>
<dbReference type="Gene3D" id="2.160.20.10">
    <property type="entry name" value="Single-stranded right-handed beta-helix, Pectin lyase-like"/>
    <property type="match status" value="1"/>
</dbReference>
<proteinExistence type="predicted"/>
<dbReference type="InterPro" id="IPR006626">
    <property type="entry name" value="PbH1"/>
</dbReference>
<name>A0ABS7VLH4_9HYPH</name>
<reference evidence="2 3" key="1">
    <citation type="submission" date="2021-09" db="EMBL/GenBank/DDBJ databases">
        <title>The complete genome sequence of a new microorganism.</title>
        <authorList>
            <person name="Zi Z."/>
        </authorList>
    </citation>
    <scope>NUCLEOTIDE SEQUENCE [LARGE SCALE GENOMIC DNA]</scope>
    <source>
        <strain evidence="2 3">WGZ8</strain>
    </source>
</reference>
<sequence length="444" mass="47356">MSFYVIDMNGAEDEATFQSYVNAAPENVTVLVKTCNVSLVNGINFRKPGHFLFEAGSHFTLSDFSSANDGLCVRSSSVTLEAQGPVAVTGPRTSATTQAQTATNNGLSAKDLAGADLFDVAIKGPFKIKGWNGAGIRPTRVTNLRVEGVEVADCSYAGVMLNSCKYAWIERNRVVNIGLPQPITYAENAYGIAASNDNQLPVSESVWIRNNQISGVVTWHGIDTHGGRNVVIEGNLIEAVRDGIYITPQNRADGGVPLLAPENVKILNNSLVGRSANASGFGILVSGDYTNGNFAKDILIEGNKIEGFGWLGTSGQEQSASIGLESVLGYVVTGNVIKNGRFRGITVSAATGGSQSFGVITSNFIGPIAQIQTSASQACLYLYGAYNSVIIDNNTFYYVNMYCIYATNQSPSSNYQVRVGRANNYSYSPNKYASSYHIDADASL</sequence>
<evidence type="ECO:0000259" key="1">
    <source>
        <dbReference type="Pfam" id="PF13229"/>
    </source>
</evidence>
<keyword evidence="3" id="KW-1185">Reference proteome</keyword>
<comment type="caution">
    <text evidence="2">The sequence shown here is derived from an EMBL/GenBank/DDBJ whole genome shotgun (WGS) entry which is preliminary data.</text>
</comment>
<evidence type="ECO:0000313" key="2">
    <source>
        <dbReference type="EMBL" id="MBZ6076397.1"/>
    </source>
</evidence>
<dbReference type="SUPFAM" id="SSF51126">
    <property type="entry name" value="Pectin lyase-like"/>
    <property type="match status" value="1"/>
</dbReference>
<evidence type="ECO:0000313" key="3">
    <source>
        <dbReference type="Proteomes" id="UP000704176"/>
    </source>
</evidence>
<dbReference type="RefSeq" id="WP_224312718.1">
    <property type="nucleotide sequence ID" value="NZ_JAIRBM010000005.1"/>
</dbReference>